<dbReference type="InterPro" id="IPR036291">
    <property type="entry name" value="NAD(P)-bd_dom_sf"/>
</dbReference>
<proteinExistence type="predicted"/>
<dbReference type="Gene3D" id="3.30.360.10">
    <property type="entry name" value="Dihydrodipicolinate Reductase, domain 2"/>
    <property type="match status" value="1"/>
</dbReference>
<organism evidence="3 4">
    <name type="scientific">Pseudomonas morbosilactucae</name>
    <dbReference type="NCBI Taxonomy" id="2938197"/>
    <lineage>
        <taxon>Bacteria</taxon>
        <taxon>Pseudomonadati</taxon>
        <taxon>Pseudomonadota</taxon>
        <taxon>Gammaproteobacteria</taxon>
        <taxon>Pseudomonadales</taxon>
        <taxon>Pseudomonadaceae</taxon>
        <taxon>Pseudomonas</taxon>
    </lineage>
</organism>
<name>A0ABT0JMF3_9PSED</name>
<sequence length="374" mass="40680">MHKPVNVIVCGTRFGEHYLAALTQGAGSRYRLAGILARGSARSRGLAERLHVPLYHSVDQLPDSIDIACVVVRSAIVGGDGSNLAKALLERGMHVLQEHPAHPTDIARLQGIAALHGRRYHVNSFYPHLPAGQRFIDYARQSAAQRRPAFVEITTSLQLLYSSLDIVLRALGGPGTHGAFSCSAPLPLPEPEGQEPWPFRSLQGRIAGVPFVLHLQTYLDPADPDHHSLVMHRLSMGGAEGQVTLVNSYGPVVWSHPIYAPDYAKDGIEASYLLNPEAHRASRFNRQPTALTFGPANAPSLAQAVTQDFSQAIHAALDELMDPQAAAHQPTWWEAHGQAWLGIMRAVGQPLLVSRPAPSAPFPDPLTFMQEQMP</sequence>
<dbReference type="Pfam" id="PF01408">
    <property type="entry name" value="GFO_IDH_MocA"/>
    <property type="match status" value="1"/>
</dbReference>
<accession>A0ABT0JMF3</accession>
<dbReference type="PIRSF" id="PIRSF017494">
    <property type="entry name" value="Thiaz_red"/>
    <property type="match status" value="1"/>
</dbReference>
<dbReference type="Gene3D" id="3.40.50.720">
    <property type="entry name" value="NAD(P)-binding Rossmann-like Domain"/>
    <property type="match status" value="1"/>
</dbReference>
<reference evidence="3 4" key="2">
    <citation type="journal article" date="2023" name="Plant Pathol.">
        <title>Dismantling and reorganizing Pseudomonas marginalis sensu#lato.</title>
        <authorList>
            <person name="Sawada H."/>
            <person name="Fujikawa T."/>
            <person name="Satou M."/>
        </authorList>
    </citation>
    <scope>NUCLEOTIDE SEQUENCE [LARGE SCALE GENOMIC DNA]</scope>
    <source>
        <strain evidence="3 4">MAFF 302046</strain>
    </source>
</reference>
<dbReference type="SUPFAM" id="SSF51735">
    <property type="entry name" value="NAD(P)-binding Rossmann-fold domains"/>
    <property type="match status" value="1"/>
</dbReference>
<dbReference type="PANTHER" id="PTHR43377:SF1">
    <property type="entry name" value="BILIVERDIN REDUCTASE A"/>
    <property type="match status" value="1"/>
</dbReference>
<keyword evidence="4" id="KW-1185">Reference proteome</keyword>
<dbReference type="InterPro" id="IPR000683">
    <property type="entry name" value="Gfo/Idh/MocA-like_OxRdtase_N"/>
</dbReference>
<evidence type="ECO:0000313" key="3">
    <source>
        <dbReference type="EMBL" id="MCK9817099.1"/>
    </source>
</evidence>
<dbReference type="RefSeq" id="WP_268263289.1">
    <property type="nucleotide sequence ID" value="NZ_JALQCX010000050.1"/>
</dbReference>
<dbReference type="Proteomes" id="UP001155163">
    <property type="component" value="Unassembled WGS sequence"/>
</dbReference>
<dbReference type="InterPro" id="IPR048655">
    <property type="entry name" value="Irp3-like_C"/>
</dbReference>
<feature type="domain" description="Thiazolinyl imine reductase-like C-terminal" evidence="2">
    <location>
        <begin position="146"/>
        <end position="255"/>
    </location>
</feature>
<dbReference type="InterPro" id="IPR051450">
    <property type="entry name" value="Gfo/Idh/MocA_Oxidoreductases"/>
</dbReference>
<evidence type="ECO:0000259" key="2">
    <source>
        <dbReference type="Pfam" id="PF21390"/>
    </source>
</evidence>
<dbReference type="Pfam" id="PF21390">
    <property type="entry name" value="Irp3-like_C"/>
    <property type="match status" value="1"/>
</dbReference>
<evidence type="ECO:0000259" key="1">
    <source>
        <dbReference type="Pfam" id="PF01408"/>
    </source>
</evidence>
<dbReference type="NCBIfam" id="TIGR01761">
    <property type="entry name" value="thiaz-red"/>
    <property type="match status" value="1"/>
</dbReference>
<reference evidence="3 4" key="1">
    <citation type="journal article" date="2022" name="Int. J. Syst. Evol. Microbiol.">
        <title>Pseudomonas aegrilactucae sp. nov. and Pseudomonas morbosilactucae sp. nov., pathogens causing bacterial rot of lettuce in Japan.</title>
        <authorList>
            <person name="Sawada H."/>
            <person name="Fujikawa T."/>
            <person name="Satou M."/>
        </authorList>
    </citation>
    <scope>NUCLEOTIDE SEQUENCE [LARGE SCALE GENOMIC DNA]</scope>
    <source>
        <strain evidence="3 4">MAFF 302046</strain>
    </source>
</reference>
<protein>
    <submittedName>
        <fullName evidence="3">Gfo/Idh/MocA family oxidoreductase</fullName>
    </submittedName>
</protein>
<dbReference type="InterPro" id="IPR010091">
    <property type="entry name" value="Thiazolinyl_imide_reductase"/>
</dbReference>
<evidence type="ECO:0000313" key="4">
    <source>
        <dbReference type="Proteomes" id="UP001155163"/>
    </source>
</evidence>
<dbReference type="PANTHER" id="PTHR43377">
    <property type="entry name" value="BILIVERDIN REDUCTASE A"/>
    <property type="match status" value="1"/>
</dbReference>
<comment type="caution">
    <text evidence="3">The sequence shown here is derived from an EMBL/GenBank/DDBJ whole genome shotgun (WGS) entry which is preliminary data.</text>
</comment>
<gene>
    <name evidence="3" type="ORF">M1B35_23970</name>
</gene>
<dbReference type="EMBL" id="JALQCX010000050">
    <property type="protein sequence ID" value="MCK9817099.1"/>
    <property type="molecule type" value="Genomic_DNA"/>
</dbReference>
<feature type="domain" description="Gfo/Idh/MocA-like oxidoreductase N-terminal" evidence="1">
    <location>
        <begin position="5"/>
        <end position="123"/>
    </location>
</feature>